<protein>
    <submittedName>
        <fullName evidence="10">SpaA isopeptide-forming pilin-related protein</fullName>
    </submittedName>
</protein>
<feature type="chain" id="PRO_5045995581" evidence="7">
    <location>
        <begin position="25"/>
        <end position="4356"/>
    </location>
</feature>
<keyword evidence="4 7" id="KW-0732">Signal</keyword>
<feature type="transmembrane region" description="Helical" evidence="6">
    <location>
        <begin position="4323"/>
        <end position="4343"/>
    </location>
</feature>
<name>A0ABT1E7J9_9FIRM</name>
<feature type="domain" description="SpaA-like prealbumin fold" evidence="9">
    <location>
        <begin position="1059"/>
        <end position="1134"/>
    </location>
</feature>
<evidence type="ECO:0000259" key="9">
    <source>
        <dbReference type="Pfam" id="PF17802"/>
    </source>
</evidence>
<evidence type="ECO:0000256" key="5">
    <source>
        <dbReference type="SAM" id="MobiDB-lite"/>
    </source>
</evidence>
<keyword evidence="6" id="KW-1133">Transmembrane helix</keyword>
<dbReference type="Proteomes" id="UP001523566">
    <property type="component" value="Unassembled WGS sequence"/>
</dbReference>
<feature type="domain" description="SD-repeat containing protein B" evidence="8">
    <location>
        <begin position="3828"/>
        <end position="3919"/>
    </location>
</feature>
<feature type="compositionally biased region" description="Acidic residues" evidence="5">
    <location>
        <begin position="100"/>
        <end position="110"/>
    </location>
</feature>
<keyword evidence="3" id="KW-0964">Secreted</keyword>
<feature type="region of interest" description="Disordered" evidence="5">
    <location>
        <begin position="36"/>
        <end position="113"/>
    </location>
</feature>
<proteinExistence type="inferred from homology"/>
<keyword evidence="6" id="KW-0472">Membrane</keyword>
<reference evidence="10 11" key="1">
    <citation type="journal article" date="2022" name="Genome Biol. Evol.">
        <title>Host diet, physiology and behaviors set the stage for Lachnospiraceae cladogenesis.</title>
        <authorList>
            <person name="Vera-Ponce De Leon A."/>
            <person name="Schneider M."/>
            <person name="Jahnes B.C."/>
            <person name="Sadowski V."/>
            <person name="Camuy-Velez L.A."/>
            <person name="Duan J."/>
            <person name="Sabree Z.L."/>
        </authorList>
    </citation>
    <scope>NUCLEOTIDE SEQUENCE [LARGE SCALE GENOMIC DNA]</scope>
    <source>
        <strain evidence="10 11">PAL113</strain>
    </source>
</reference>
<feature type="domain" description="SD-repeat containing protein B" evidence="8">
    <location>
        <begin position="3684"/>
        <end position="3797"/>
    </location>
</feature>
<dbReference type="InterPro" id="IPR033764">
    <property type="entry name" value="Sdr_B"/>
</dbReference>
<evidence type="ECO:0000256" key="6">
    <source>
        <dbReference type="SAM" id="Phobius"/>
    </source>
</evidence>
<feature type="domain" description="SpaA-like prealbumin fold" evidence="9">
    <location>
        <begin position="965"/>
        <end position="1055"/>
    </location>
</feature>
<comment type="subcellular location">
    <subcellularLocation>
        <location evidence="1">Secreted</location>
    </subcellularLocation>
</comment>
<evidence type="ECO:0000259" key="8">
    <source>
        <dbReference type="Pfam" id="PF17210"/>
    </source>
</evidence>
<feature type="signal peptide" evidence="7">
    <location>
        <begin position="1"/>
        <end position="24"/>
    </location>
</feature>
<comment type="similarity">
    <text evidence="2">Belongs to the serine-aspartate repeat-containing protein (SDr) family.</text>
</comment>
<dbReference type="InterPro" id="IPR013783">
    <property type="entry name" value="Ig-like_fold"/>
</dbReference>
<dbReference type="SUPFAM" id="SSF117074">
    <property type="entry name" value="Hypothetical protein PA1324"/>
    <property type="match status" value="5"/>
</dbReference>
<sequence length="4356" mass="479590">MKKGKRLLALFLAAVLFSSSNNYLFQVMAEETEIVEESGNNPEVVNPEITGNNETGDELTEGGGTEPEVISEPESTEPTEPTELTEPAEPETSTFMMGLEGEDDPEEPESVDGGASAFAAKVIEMREGVAYGEGQDSIETETGKSFTYEMQYNYVSTGGSVVVDNPYIDIDFGTVRPRNIGTVDVPAYATGEGIEWEEFINSNTLRIYLKAQNTGYAASIRVIFDTDNFITPSGTVVDGDLYNPYHVTPSLHYELIGTEHHYEPELYPTVTLSANDAWTIDKNIVDDKNELVKEANGQLGTDSFTAQYELAVKGNFGETDNAPGRRSITSYVIEDQITDYKTDGEVINIKNIQISSGAGFRALDPSEYEIVKDANNIITGIKFFTFETYATDDNYIKAGEMKNTVYKYTVEYKADAYVVDGSEDPVYHTVNNNATLSYTLVGDVAGGNSSAAAVVLGGNKDKYQRNDVEINKFIQFGEDAKLPLNTVNKDKYRTGAVKFKLTNENGIAARKADGQPYGDLEVGADGSITISGLIVGNTYQLEEIIADNSSLKQPPSEKIQFKVPAPGDPVVLVKDGGYSVTVSEDEKGLDVINTVENTSGVEFVKKGIGASGGEAVALKGVVFAIKNEDNEAVATSDENGNVIFWDVVPGTYDIYEVSLNPTGKLADYEKIDAGTKKGSIDYDKAKLILEDYVVKGGKINRPSGTAGGWSGNVYTNVSKKGYVEFVKKDNKGQVIQSTSGTKGVFKLYGILTSAQTEELTDAELGKISVEEFKALATKNGWKTIDLTFDATAKKYKPSGAIKEGTYVILEEQAPVGYKIEGNGLKKVVVENGKTNNFEMKNTTLQRVRFVKSGEHFKEAVNGLTHFNGVTFEIYKANKANPDLKDEDNFTKIDSAVISKEDVSGRAISDIVYLEEGTYYYKETVGDAKGLFKTIDGFKSFTVNNQDSEIEVSVKNESNAAKIKIIKKDDADKTTPLGGAGYNVYLSTDTQFSKPLNASLLVTDENGVVETGLLEAGKDYVVREMTPPQGYELASDTIKVENLTVDTTREITFYNKKLHNLTVLKYKMGTDTLIDTATFTLKKGTASDSLKKTSKGTFVRENVVNGESYTVKETKAPTGYVGYKEEITFEIGTDKNDPDGNWEFDGDTNVLKVYNKPVSSVEISKYHNFDEAEYALLTNKAVTFALYVKEDGEYKLAKDINSKSLTGNTSNGKITFGNLDPDKTYYIKETLTPELAKLYELESIKLKSEGGETEIAPKDGYYPFVATSGKKIEISAYNKAIKSKVKLRKVSMPSNTKLVGVKFVLEKYNTETDKFEAVEEGTTNGNGTIEFNALLEKGRYRFVETVPKDHVNGDSRGTSTFDANGKETVTYDEFVIDDSNIGKTLSNYVGDNSIKNNKRGKLIVHKVGRYKGLADQFVDFDLKDVEFSLYEAGELSAAEFKTRYRDSDDTLVLVDTFITGEDGKDSLDNIKPGNYYLVETKGHDDFKVLEDPILITIESGKTTEKQVVNEPEKGIIYVEKVDSQFNLITSKAAQFEVYKKVKESDGYDTTITDADGETIYLKKDTSASPSATGDGSIIETSYSRDKDGKLVNNGTCGIGYTLPLKVGEIYYLKEIKAPDNYEIINEWTGPITIAEGRNDVQVVNQAKGGTGGGEGENEVRLQVKKITNLPGVAEDGGDISKEVPVDGVKYYVYKVLDTDAVAKLADRITNADLTSDKFTLVASGYTEDEGVYSSVLLEKNTQYIVREAEAGEYDSKSEGRNGNELVDVSSGDVRVGDTTTEDKNWAVVNVGEPKEGTITVYPQEGDEVTYVNPPKMGEFALKKAVNGISTTKKFSFKLYRQAKPEGTAKPDDSKWGSEYKTYSVGVNETILSGELSTDYIYKLVETVPAGYYFEGNGTTNVLERVFTLENGQIVGIDAQGKYQNFDTVSDAKASPITYTNSEKAVLNIQKYGTYIGENGNLITNHPLKDVVFKIYTDAGYTNEIDYSKVEFVSSRGAVVDDGIQVNSTGKISIKLEKGTYYVSEYSVGAESKKLGFVNPEANTVVQNKTLEYGQTTENTLTFDNVSTYGRFKALKIDAYTEDRVLDGATFTLGTMDNDTFKEYKVDNKAITYTSKNGGIVVSGLLPEGNYYLKETKAPGIDNEYSAGEVFGPFVVEKGEVKDYSTSNPMKNWKNFQIKVIKKSSKKDNVDQILLDGAKFELYDEPATENGRKAIAEGVTKNGELTFDVLLNLESSDNTERTFYIKEIEAPKGYVMQDREFEVKVTAEAIQESGKIVAIEKEIENVVIPTIQLKKVGDLEGDESGLQDVTFTLYEVGDDGEVITTKSVSNKTGQDGVVKFNAFDDKALKGGKWYAVKETAVPAEYSKNFNPSNAPYFYFQAENDKTVTTYYTKVKVVDGKIVGDGEESTASVENKSGTVRLSVITKDGNAARDAAGETLTNLTSSCYAILKKDANGNYVPYNDKNFKDLGSKVSSGWFQVGASGFNSDFLLYEGDYKLVKLSNDMTDAEKAGLEDVLADIKAKKGDLTIYGKAASGDTVLFEATKESEEAMTFTVTKDAIEDGTNISKVYYNDPLGSLTVTKYGYYDHDGEKLNKVELPNVGFTFKKGQDSITDTKGDGKTDNDGMIKYELLSHGAYKLTETSLPEDSKYKMNQEAEAGIDLSVGMKDDKVVLLSELTTSEDITAYLDRTQEVYNPSIKGKLRIIKTDANDAIIPLAGDEQIVFEIYKIVDGKPAAKASGKVVIDKDNYSESKDGIFSELLDEGSYVIKETETKAGYKLHEGFIQDALGKNLVVELKPCQDEKTIKDKNINTTTVKNTRYGGYDSKPAINKYVVEDGQISLTDQDNLLNDKGDDLTVDFVINDYAIGDNDYELKEFTVIDDGITFYDEQKIKGGNKVEFTEDSDGKIKDFVINSVTLAKAENQDGSAATATVYYAKTKTGAEFDWIAKATNVSLEDVSTVTIGDNARAIKIVYGNTKEGFKTDGYTMNVTFMNRSKWSKDELSSKNPILRIENTAKVNYREMIYNAVSEAGPVYLKDKVDGKAGIVKAATSGQPYIEFKEPDSKRALAEIYTSIVSADKEFTAGDSINYKIDVKVDKDSPTTLDQPVVAFRMPLDTVLMKDSNSSNIKVVIRDKDGNILSEPSENSVYTVTEQSQYKGEDIKAIYNIENLTYQEKTGSSTKQYILQFNDTVKMNPGDYMEITFTGKISNDEKAVNDSLILVGYLGSNHTLVPSGRNPHGTSFTSSEGRDLLANDMIHSAINTGAVEHLNRAVAAGLKNSSNVKYAKYIGKSQEELDKGQNYNLTVSPGDTIYYKLVAYNNSNTKMTNVRLLDTLPVKGDTMVLTDAERGTNIGNKKVEIVDVILPEFTTKGVKVASQKVYGYDAAAKPKTTMLMKTEDSWTTNGFADYTNDLSSLGDASAVGFDIVFNEDATFNQGDSYAVYIGVQIPDIKASEIEDYLGKQLRNSVAGASFRKVEGDADKEIGADNRSEPDPVTAMIDLGNGAITGVVWEDVDGNGLNEEGIDKKIENAQVDLYKTEYYKSPNGKETIKTVTKVTNGLNQNSMPYITGADGRYLFENLEVSKLKVTSSDKFYSTNPEDYIGNRYITYHIEVSKVDESLTATHRQIGNKNGEAADAYANNHQKTDDSDITFGGVSPEIQLYYEDVDKKVVGETRKDIDAGYTEAYAIGDYVWIDNNANGLQDAGEPGLNGVRVNLYTVDEKGEVSKKAIDSTTTTGNGAYKFNKLCRGQYVVEFDVSEFYRDPVANTEDVSKYIFTTPNVGEDDEKDSDAEIKTSSDQIMRSHVIDLTPERLKGVTEDLSIDAGLVEYSALGGYAFDDMDYDDLQKDDARYVPLLGTKVTLYELDGDKIGAKVAETTVDEKGYYFFDKLQMDKDSKDYTVLFEIPDEYKLVSPNKDSDDGAEFAGAIQPGAKDSNIDSDAIQGSKDNEARIKRINLPKGMTSTTWCVGARKISTVGDYVWNDVNKDGYQDDAETGVQDIPVVLQYREKLDADKWGEWKTKARTTTDADGHYEFTDVESSSEYVREFRVVFEFEERTRVTKLNAQTNEAGEAVTAETDSDMNTEYSANVIDGNKGGYVTRAFTLDYGQTDMTWDAGIFYPISEIRGVAWFDADFNGKREESEVKLPNVIATLERYRMGASKMAMTAAEDSSAADSMLDDGNWEEVTSMKTGADGKYEFLGLDADNYRIKFTYPEGYTATRYNNVFTDGGDKVDSDASKRTSDTHVFYSKLFYLEEDDKVEDIDAGAYAPKNTVIPEEKTVTEYNEVKKSIPNEVTKYEQGEKTTHVTTRTNAASRSVVKTGDNSNILLWVLTLATSMAIIVGVGGVTKQRKKRKSKDNS</sequence>
<evidence type="ECO:0000256" key="1">
    <source>
        <dbReference type="ARBA" id="ARBA00004613"/>
    </source>
</evidence>
<evidence type="ECO:0000256" key="4">
    <source>
        <dbReference type="ARBA" id="ARBA00022729"/>
    </source>
</evidence>
<evidence type="ECO:0000313" key="11">
    <source>
        <dbReference type="Proteomes" id="UP001523566"/>
    </source>
</evidence>
<evidence type="ECO:0000313" key="10">
    <source>
        <dbReference type="EMBL" id="MCP1101794.1"/>
    </source>
</evidence>
<dbReference type="PANTHER" id="PTHR36108">
    <property type="entry name" value="COLOSSIN-B-RELATED"/>
    <property type="match status" value="1"/>
</dbReference>
<feature type="domain" description="SpaA-like prealbumin fold" evidence="9">
    <location>
        <begin position="2289"/>
        <end position="2369"/>
    </location>
</feature>
<feature type="compositionally biased region" description="Low complexity" evidence="5">
    <location>
        <begin position="78"/>
        <end position="99"/>
    </location>
</feature>
<keyword evidence="11" id="KW-1185">Reference proteome</keyword>
<dbReference type="PANTHER" id="PTHR36108:SF13">
    <property type="entry name" value="COLOSSIN-B-RELATED"/>
    <property type="match status" value="1"/>
</dbReference>
<gene>
    <name evidence="10" type="ORF">NK125_05110</name>
</gene>
<dbReference type="Pfam" id="PF17802">
    <property type="entry name" value="SpaA"/>
    <property type="match status" value="9"/>
</dbReference>
<evidence type="ECO:0000256" key="3">
    <source>
        <dbReference type="ARBA" id="ARBA00022525"/>
    </source>
</evidence>
<accession>A0ABT1E7J9</accession>
<dbReference type="EMBL" id="JAMZFW010000005">
    <property type="protein sequence ID" value="MCP1101794.1"/>
    <property type="molecule type" value="Genomic_DNA"/>
</dbReference>
<dbReference type="Gene3D" id="2.60.40.10">
    <property type="entry name" value="Immunoglobulins"/>
    <property type="match status" value="15"/>
</dbReference>
<feature type="domain" description="SpaA-like prealbumin fold" evidence="9">
    <location>
        <begin position="1421"/>
        <end position="1509"/>
    </location>
</feature>
<feature type="domain" description="SpaA-like prealbumin fold" evidence="9">
    <location>
        <begin position="2069"/>
        <end position="2137"/>
    </location>
</feature>
<dbReference type="InterPro" id="IPR041033">
    <property type="entry name" value="SpaA_PFL_dom_1"/>
</dbReference>
<feature type="domain" description="SD-repeat containing protein B" evidence="8">
    <location>
        <begin position="3972"/>
        <end position="4114"/>
    </location>
</feature>
<feature type="domain" description="SpaA-like prealbumin fold" evidence="9">
    <location>
        <begin position="2183"/>
        <end position="2267"/>
    </location>
</feature>
<feature type="domain" description="SpaA-like prealbumin fold" evidence="9">
    <location>
        <begin position="2593"/>
        <end position="2653"/>
    </location>
</feature>
<feature type="domain" description="SD-repeat containing protein B" evidence="8">
    <location>
        <begin position="4174"/>
        <end position="4243"/>
    </location>
</feature>
<evidence type="ECO:0000256" key="2">
    <source>
        <dbReference type="ARBA" id="ARBA00007257"/>
    </source>
</evidence>
<evidence type="ECO:0000256" key="7">
    <source>
        <dbReference type="SAM" id="SignalP"/>
    </source>
</evidence>
<organism evidence="10 11">
    <name type="scientific">Aequitasia blattaphilus</name>
    <dbReference type="NCBI Taxonomy" id="2949332"/>
    <lineage>
        <taxon>Bacteria</taxon>
        <taxon>Bacillati</taxon>
        <taxon>Bacillota</taxon>
        <taxon>Clostridia</taxon>
        <taxon>Lachnospirales</taxon>
        <taxon>Lachnospiraceae</taxon>
        <taxon>Aequitasia</taxon>
    </lineage>
</organism>
<comment type="caution">
    <text evidence="10">The sequence shown here is derived from an EMBL/GenBank/DDBJ whole genome shotgun (WGS) entry which is preliminary data.</text>
</comment>
<feature type="domain" description="SpaA-like prealbumin fold" evidence="9">
    <location>
        <begin position="1283"/>
        <end position="1369"/>
    </location>
</feature>
<dbReference type="RefSeq" id="WP_262065580.1">
    <property type="nucleotide sequence ID" value="NZ_JAMXOD010000005.1"/>
</dbReference>
<keyword evidence="6" id="KW-0812">Transmembrane</keyword>
<dbReference type="Pfam" id="PF17210">
    <property type="entry name" value="SdrD_B"/>
    <property type="match status" value="4"/>
</dbReference>
<feature type="domain" description="SpaA-like prealbumin fold" evidence="9">
    <location>
        <begin position="617"/>
        <end position="658"/>
    </location>
</feature>